<reference evidence="2" key="2">
    <citation type="journal article" date="2010" name="Genome Res.">
        <title>Population genomic sequencing of Coccidioides fungi reveals recent hybridization and transposon control.</title>
        <authorList>
            <person name="Neafsey D.E."/>
            <person name="Barker B.M."/>
            <person name="Sharpton T.J."/>
            <person name="Stajich J.E."/>
            <person name="Park D.J."/>
            <person name="Whiston E."/>
            <person name="Hung C.-Y."/>
            <person name="McMahan C."/>
            <person name="White J."/>
            <person name="Sykes S."/>
            <person name="Heiman D."/>
            <person name="Young S."/>
            <person name="Zeng Q."/>
            <person name="Abouelleil A."/>
            <person name="Aftuck L."/>
            <person name="Bessette D."/>
            <person name="Brown A."/>
            <person name="FitzGerald M."/>
            <person name="Lui A."/>
            <person name="Macdonald J.P."/>
            <person name="Priest M."/>
            <person name="Orbach M.J."/>
            <person name="Galgiani J.N."/>
            <person name="Kirkland T.N."/>
            <person name="Cole G.T."/>
            <person name="Birren B.W."/>
            <person name="Henn M.R."/>
            <person name="Taylor J.W."/>
            <person name="Rounsley S.D."/>
        </authorList>
    </citation>
    <scope>GENOME REANNOTATION</scope>
    <source>
        <strain evidence="2">RS</strain>
    </source>
</reference>
<reference evidence="2" key="1">
    <citation type="journal article" date="2009" name="Genome Res.">
        <title>Comparative genomic analyses of the human fungal pathogens Coccidioides and their relatives.</title>
        <authorList>
            <person name="Sharpton T.J."/>
            <person name="Stajich J.E."/>
            <person name="Rounsley S.D."/>
            <person name="Gardner M.J."/>
            <person name="Wortman J.R."/>
            <person name="Jordar V.S."/>
            <person name="Maiti R."/>
            <person name="Kodira C.D."/>
            <person name="Neafsey D.E."/>
            <person name="Zeng Q."/>
            <person name="Hung C.-Y."/>
            <person name="McMahan C."/>
            <person name="Muszewska A."/>
            <person name="Grynberg M."/>
            <person name="Mandel M.A."/>
            <person name="Kellner E.M."/>
            <person name="Barker B.M."/>
            <person name="Galgiani J.N."/>
            <person name="Orbach M.J."/>
            <person name="Kirkland T.N."/>
            <person name="Cole G.T."/>
            <person name="Henn M.R."/>
            <person name="Birren B.W."/>
            <person name="Taylor J.W."/>
        </authorList>
    </citation>
    <scope>NUCLEOTIDE SEQUENCE [LARGE SCALE GENOMIC DNA]</scope>
    <source>
        <strain evidence="2">RS</strain>
    </source>
</reference>
<accession>A0A0D8JVU4</accession>
<organism evidence="1 2">
    <name type="scientific">Coccidioides immitis (strain RS)</name>
    <name type="common">Valley fever fungus</name>
    <dbReference type="NCBI Taxonomy" id="246410"/>
    <lineage>
        <taxon>Eukaryota</taxon>
        <taxon>Fungi</taxon>
        <taxon>Dikarya</taxon>
        <taxon>Ascomycota</taxon>
        <taxon>Pezizomycotina</taxon>
        <taxon>Eurotiomycetes</taxon>
        <taxon>Eurotiomycetidae</taxon>
        <taxon>Onygenales</taxon>
        <taxon>Onygenaceae</taxon>
        <taxon>Coccidioides</taxon>
    </lineage>
</organism>
<name>A0A0D8JVU4_COCIM</name>
<proteinExistence type="predicted"/>
<dbReference type="InParanoid" id="A0A0D8JVU4"/>
<keyword evidence="2" id="KW-1185">Reference proteome</keyword>
<dbReference type="EMBL" id="GG704916">
    <property type="protein sequence ID" value="KJF61450.1"/>
    <property type="molecule type" value="Genomic_DNA"/>
</dbReference>
<dbReference type="GeneID" id="24165308"/>
<dbReference type="Proteomes" id="UP000001261">
    <property type="component" value="Unassembled WGS sequence"/>
</dbReference>
<sequence>MDRKKGPVACYLCPHSLKKKLWHSHHLIPTQRMFYLSSSAFKYVVRSLLKLLAVALSYGAVSQLSGHAILATGAETQSDESLCPSPATVLANGDRKVESRTSPRILVVV</sequence>
<dbReference type="VEuPathDB" id="FungiDB:CIMG_13681"/>
<gene>
    <name evidence="1" type="ORF">CIMG_13681</name>
</gene>
<evidence type="ECO:0000313" key="1">
    <source>
        <dbReference type="EMBL" id="KJF61450.1"/>
    </source>
</evidence>
<protein>
    <submittedName>
        <fullName evidence="1">Uncharacterized protein</fullName>
    </submittedName>
</protein>
<dbReference type="AlphaFoldDB" id="A0A0D8JVU4"/>
<evidence type="ECO:0000313" key="2">
    <source>
        <dbReference type="Proteomes" id="UP000001261"/>
    </source>
</evidence>
<dbReference type="RefSeq" id="XP_004446306.1">
    <property type="nucleotide sequence ID" value="XM_004446249.1"/>
</dbReference>
<dbReference type="KEGG" id="cim:CIMG_13681"/>